<dbReference type="PANTHER" id="PTHR31351">
    <property type="entry name" value="EXPRESSED PROTEIN"/>
    <property type="match status" value="1"/>
</dbReference>
<feature type="domain" description="Pleckstrin-like plant" evidence="2">
    <location>
        <begin position="37"/>
        <end position="98"/>
    </location>
</feature>
<protein>
    <recommendedName>
        <fullName evidence="2">Pleckstrin-like plant domain-containing protein</fullName>
    </recommendedName>
</protein>
<accession>A0ABQ9AQK0</accession>
<evidence type="ECO:0000313" key="3">
    <source>
        <dbReference type="EMBL" id="KAJ6354506.1"/>
    </source>
</evidence>
<gene>
    <name evidence="3" type="ORF">OIU77_005170</name>
</gene>
<proteinExistence type="predicted"/>
<evidence type="ECO:0000256" key="1">
    <source>
        <dbReference type="SAM" id="MobiDB-lite"/>
    </source>
</evidence>
<dbReference type="Proteomes" id="UP001141253">
    <property type="component" value="Chromosome 18"/>
</dbReference>
<dbReference type="EMBL" id="JAPFFI010000017">
    <property type="protein sequence ID" value="KAJ6354506.1"/>
    <property type="molecule type" value="Genomic_DNA"/>
</dbReference>
<dbReference type="InterPro" id="IPR040269">
    <property type="entry name" value="VAB"/>
</dbReference>
<reference evidence="3" key="2">
    <citation type="journal article" date="2023" name="Int. J. Mol. Sci.">
        <title>De Novo Assembly and Annotation of 11 Diverse Shrub Willow (Salix) Genomes Reveals Novel Gene Organization in Sex-Linked Regions.</title>
        <authorList>
            <person name="Hyden B."/>
            <person name="Feng K."/>
            <person name="Yates T.B."/>
            <person name="Jawdy S."/>
            <person name="Cereghino C."/>
            <person name="Smart L.B."/>
            <person name="Muchero W."/>
        </authorList>
    </citation>
    <scope>NUCLEOTIDE SEQUENCE</scope>
    <source>
        <tissue evidence="3">Shoot tip</tissue>
    </source>
</reference>
<evidence type="ECO:0000259" key="2">
    <source>
        <dbReference type="Pfam" id="PF08458"/>
    </source>
</evidence>
<sequence length="104" mass="11734">MQKGPGTKSFSLGDEKGEEDKEANITAALNFVTKGGELLKRTRKGDLHWKRVSININSNWQVIVKMKSKHMGGTFTKKKKCVVSGVYTDILAWPERDKGRLERV</sequence>
<organism evidence="3 4">
    <name type="scientific">Salix suchowensis</name>
    <dbReference type="NCBI Taxonomy" id="1278906"/>
    <lineage>
        <taxon>Eukaryota</taxon>
        <taxon>Viridiplantae</taxon>
        <taxon>Streptophyta</taxon>
        <taxon>Embryophyta</taxon>
        <taxon>Tracheophyta</taxon>
        <taxon>Spermatophyta</taxon>
        <taxon>Magnoliopsida</taxon>
        <taxon>eudicotyledons</taxon>
        <taxon>Gunneridae</taxon>
        <taxon>Pentapetalae</taxon>
        <taxon>rosids</taxon>
        <taxon>fabids</taxon>
        <taxon>Malpighiales</taxon>
        <taxon>Salicaceae</taxon>
        <taxon>Saliceae</taxon>
        <taxon>Salix</taxon>
    </lineage>
</organism>
<comment type="caution">
    <text evidence="3">The sequence shown here is derived from an EMBL/GenBank/DDBJ whole genome shotgun (WGS) entry which is preliminary data.</text>
</comment>
<dbReference type="Pfam" id="PF08458">
    <property type="entry name" value="PH_2"/>
    <property type="match status" value="1"/>
</dbReference>
<keyword evidence="4" id="KW-1185">Reference proteome</keyword>
<evidence type="ECO:0000313" key="4">
    <source>
        <dbReference type="Proteomes" id="UP001141253"/>
    </source>
</evidence>
<name>A0ABQ9AQK0_9ROSI</name>
<feature type="region of interest" description="Disordered" evidence="1">
    <location>
        <begin position="1"/>
        <end position="20"/>
    </location>
</feature>
<reference evidence="3" key="1">
    <citation type="submission" date="2022-10" db="EMBL/GenBank/DDBJ databases">
        <authorList>
            <person name="Hyden B.L."/>
            <person name="Feng K."/>
            <person name="Yates T."/>
            <person name="Jawdy S."/>
            <person name="Smart L.B."/>
            <person name="Muchero W."/>
        </authorList>
    </citation>
    <scope>NUCLEOTIDE SEQUENCE</scope>
    <source>
        <tissue evidence="3">Shoot tip</tissue>
    </source>
</reference>
<dbReference type="InterPro" id="IPR013666">
    <property type="entry name" value="PH_pln"/>
</dbReference>
<dbReference type="PANTHER" id="PTHR31351:SF2">
    <property type="entry name" value="PHOSPHOINOSITIDE BINDING PROTEIN"/>
    <property type="match status" value="1"/>
</dbReference>